<evidence type="ECO:0000313" key="1">
    <source>
        <dbReference type="Proteomes" id="UP000095287"/>
    </source>
</evidence>
<dbReference type="WBParaSite" id="L893_g30496.t1">
    <property type="protein sequence ID" value="L893_g30496.t1"/>
    <property type="gene ID" value="L893_g30496"/>
</dbReference>
<protein>
    <submittedName>
        <fullName evidence="2">AMPK1_CBM domain-containing protein</fullName>
    </submittedName>
</protein>
<name>A0A1I7ZX61_9BILA</name>
<dbReference type="AlphaFoldDB" id="A0A1I7ZX61"/>
<organism evidence="1 2">
    <name type="scientific">Steinernema glaseri</name>
    <dbReference type="NCBI Taxonomy" id="37863"/>
    <lineage>
        <taxon>Eukaryota</taxon>
        <taxon>Metazoa</taxon>
        <taxon>Ecdysozoa</taxon>
        <taxon>Nematoda</taxon>
        <taxon>Chromadorea</taxon>
        <taxon>Rhabditida</taxon>
        <taxon>Tylenchina</taxon>
        <taxon>Panagrolaimomorpha</taxon>
        <taxon>Strongyloidoidea</taxon>
        <taxon>Steinernematidae</taxon>
        <taxon>Steinernema</taxon>
    </lineage>
</organism>
<keyword evidence="1" id="KW-1185">Reference proteome</keyword>
<dbReference type="Proteomes" id="UP000095287">
    <property type="component" value="Unplaced"/>
</dbReference>
<reference evidence="2" key="1">
    <citation type="submission" date="2016-11" db="UniProtKB">
        <authorList>
            <consortium name="WormBaseParasite"/>
        </authorList>
    </citation>
    <scope>IDENTIFICATION</scope>
</reference>
<evidence type="ECO:0000313" key="2">
    <source>
        <dbReference type="WBParaSite" id="L893_g30496.t1"/>
    </source>
</evidence>
<proteinExistence type="predicted"/>
<accession>A0A1I7ZX61</accession>
<sequence>MEGIEDMREAQKKAQEARKALLLYEPWMDHKVKSPSIREYVESPGVFPAIGPKSQFKFDPDYLKNVSKTPTPVAAPTPPPTKGELQQVPVAIRTTYATAPHPVAMQPLSPPVSPTEKVVKKSNFYDFYAWLWNGREDDIEHSLIEKMLFKTRPSRSKNLQRVSPADGRPQCFGNGRFQRLLHRTTVP</sequence>